<feature type="region of interest" description="Disordered" evidence="9">
    <location>
        <begin position="909"/>
        <end position="1052"/>
    </location>
</feature>
<feature type="region of interest" description="Disordered" evidence="9">
    <location>
        <begin position="1071"/>
        <end position="1241"/>
    </location>
</feature>
<evidence type="ECO:0000256" key="8">
    <source>
        <dbReference type="ARBA" id="ARBA00023136"/>
    </source>
</evidence>
<evidence type="ECO:0000259" key="10">
    <source>
        <dbReference type="Pfam" id="PF16000"/>
    </source>
</evidence>
<keyword evidence="7" id="KW-0677">Repeat</keyword>
<dbReference type="InterPro" id="IPR001611">
    <property type="entry name" value="Leu-rich_rpt"/>
</dbReference>
<dbReference type="EMBL" id="GDIQ01044048">
    <property type="protein sequence ID" value="JAN50689.1"/>
    <property type="molecule type" value="Transcribed_RNA"/>
</dbReference>
<accession>A0A0P5S8L2</accession>
<dbReference type="OrthoDB" id="18598at2759"/>
<comment type="subcellular location">
    <subcellularLocation>
        <location evidence="1">Cell membrane</location>
    </subcellularLocation>
    <subcellularLocation>
        <location evidence="2">Cytoplasm</location>
    </subcellularLocation>
</comment>
<dbReference type="EMBL" id="GDIQ01099684">
    <property type="protein sequence ID" value="JAL52042.1"/>
    <property type="molecule type" value="Transcribed_RNA"/>
</dbReference>
<evidence type="ECO:0000259" key="11">
    <source>
        <dbReference type="Pfam" id="PF17888"/>
    </source>
</evidence>
<evidence type="ECO:0000256" key="2">
    <source>
        <dbReference type="ARBA" id="ARBA00004496"/>
    </source>
</evidence>
<evidence type="ECO:0000313" key="12">
    <source>
        <dbReference type="EMBL" id="JAL52042.1"/>
    </source>
</evidence>
<keyword evidence="6" id="KW-0433">Leucine-rich repeat</keyword>
<evidence type="ECO:0000256" key="7">
    <source>
        <dbReference type="ARBA" id="ARBA00022737"/>
    </source>
</evidence>
<evidence type="ECO:0000256" key="1">
    <source>
        <dbReference type="ARBA" id="ARBA00004236"/>
    </source>
</evidence>
<dbReference type="Gene3D" id="2.30.29.30">
    <property type="entry name" value="Pleckstrin-homology domain (PH domain)/Phosphotyrosine-binding domain (PTB)"/>
    <property type="match status" value="1"/>
</dbReference>
<feature type="compositionally biased region" description="Basic and acidic residues" evidence="9">
    <location>
        <begin position="1270"/>
        <end position="1280"/>
    </location>
</feature>
<protein>
    <submittedName>
        <fullName evidence="12">Leucine-rich repeat-containing protein 16B</fullName>
    </submittedName>
</protein>
<evidence type="ECO:0000256" key="5">
    <source>
        <dbReference type="ARBA" id="ARBA00022490"/>
    </source>
</evidence>
<dbReference type="PANTHER" id="PTHR24112">
    <property type="entry name" value="LEUCINE-RICH REPEAT, ISOFORM F-RELATED"/>
    <property type="match status" value="1"/>
</dbReference>
<evidence type="ECO:0000256" key="3">
    <source>
        <dbReference type="ARBA" id="ARBA00007298"/>
    </source>
</evidence>
<dbReference type="InterPro" id="IPR051279">
    <property type="entry name" value="PP1-Reg/Actin-Interact_Protein"/>
</dbReference>
<feature type="compositionally biased region" description="Basic and acidic residues" evidence="9">
    <location>
        <begin position="1450"/>
        <end position="1473"/>
    </location>
</feature>
<dbReference type="GO" id="GO:0034315">
    <property type="term" value="P:regulation of Arp2/3 complex-mediated actin nucleation"/>
    <property type="evidence" value="ECO:0007669"/>
    <property type="project" value="TreeGrafter"/>
</dbReference>
<feature type="compositionally biased region" description="Basic and acidic residues" evidence="9">
    <location>
        <begin position="1302"/>
        <end position="1316"/>
    </location>
</feature>
<dbReference type="PANTHER" id="PTHR24112:SF66">
    <property type="entry name" value="LEUCINE-RICH REPEAT, ISOFORM F"/>
    <property type="match status" value="1"/>
</dbReference>
<dbReference type="SMART" id="SM00368">
    <property type="entry name" value="LRR_RI"/>
    <property type="match status" value="7"/>
</dbReference>
<evidence type="ECO:0000256" key="4">
    <source>
        <dbReference type="ARBA" id="ARBA00022475"/>
    </source>
</evidence>
<sequence length="1572" mass="171521">MALGDKKDTLTQDIHESVRNVLGKHVKITERRAVRMETKGDKMENRILVFTPCRLFVFTPKIPTKIDFNLHYLDLQSIESKKLSQLTLSTMDKVYSFHTQEELNQTSDSLITAIVTAISDLFPGIPIDQVVRRIEVSPVGRMENLSNLLRGSNSETELSIPCGNFSRQYACMCDYYGLPYREEVAWDVDTIYMSHNSKELNLRDFDHLDPKDLIPIIAALELNSFFLQFRCSHLKLSHECSERLLAVLKKSTTLEEIYVDNAGFKGDFANKLSMAIISNSNSSLHGIDLSHNLIEDRGITSLCGFLAKARQGATHLSSSLSKAHRGLVKLSLSHCGLTGKGVVQIGHALVLNKCMASSLQHLDLSNNVAKDDINTICSFLAQPNVLTFLNLSSTDIALEPIFGALLRGGTTYLRHLDLSKNYFSTKKGKELPPSFKQYFTSALALRTIILSHCKITPEALKNLLLGLACNESIDNVTLDLSNNILGNGGCHVLESCIHGVRCVSTLDISDNGIDVEMAGVLLSISRNKSMKKLILNKNFQNMKSKHATTVIDAFVHLLQEEDCVIEALSLVDCKLKSELYSLINAVGSNQSLQHLDLNGNYMGDPGARLLSKALQINTSLKALSIDRNSITVHGYSDIAYALESNRTLRCLSYPLHDIMVAAKTGTDKVDILWKQIQEALQRNMSLIGPSPNGTSASVRSHQKGETTHNTSQNQLLDRLIIQVNEAIRTLQRQGSEGRAGDIEIARNLLVDAHSAKELLGKLVSSVEVAQDNISLSSATKPMVEELQALLTSHLQSIGDNLWHCALQHCNTVMSNSCVSDQLRKSIESQSFFPVSVIRKAVMENATLQLTEKFDELSTALCRTVSENVMDEVVQSLTNIFKTLAGDSNVTLDCKKRSSTPDVLKSRTRINSEMNTQRGEDESEDTIDQQSDRSPVATPVASKRRNLLSRKLRPKSTVGMGQGASADDIPDLVPPLNEQLSGIHHQGEDPDANEEEPGVNVDESQADVSRKSAPLKHLGLSRPKKPKTRLPTRSAAALRVGNSETASQESLDVEGDLSQGLDTFFHTTTMATTTGGSSVSLGSSRMRGSLGSVSSAELGSPSLESMSAESSPMHRSVAGDKLGEEVGSSSREELTLDEDAVKSKEKRKSEDDLSSVTKEKRKDSGRGMGVRLLSSIFGKNPSPSPTGDGSPSPAPSKSPVAKTKLASVTKEPESESKPVEDEAEPAVPKRSAVPSKLGIGVGGNVLAEMKARQERRISGILHKQNSEESDFSERGMEKPEPNKANNLSPNPLGGIRLRPTPHTPEEQEPPKLPERNNVRFIRPIGLEEVESDRNKPANPLTGFRLRHRGGADEPETAKLEDKSNALNQIRLRATSTVVDDSPSPDPSGDAKANPLSGVRLRSTGINVTDPLKSPNNGDSNAENKSDSRNSLTKLKPPPLAPKPRPWSIVGSDKKTDDIDAADAAKENDAKEAVKPSKVRAMAAAVNFNNSGSDVVRRSNKHSHEEQDGLPVEFLESKDGEVEQAYGQDSLSSIAFLTNQQATLPQQQQQPLISQQSPASLILNNFSLEDAVDV</sequence>
<proteinExistence type="inferred from homology"/>
<feature type="compositionally biased region" description="Basic residues" evidence="9">
    <location>
        <begin position="941"/>
        <end position="953"/>
    </location>
</feature>
<comment type="similarity">
    <text evidence="3">Belongs to the CARMIL family.</text>
</comment>
<feature type="compositionally biased region" description="Basic and acidic residues" evidence="9">
    <location>
        <begin position="1209"/>
        <end position="1219"/>
    </location>
</feature>
<dbReference type="GO" id="GO:0005886">
    <property type="term" value="C:plasma membrane"/>
    <property type="evidence" value="ECO:0007669"/>
    <property type="project" value="UniProtKB-SubCell"/>
</dbReference>
<reference evidence="12" key="1">
    <citation type="submission" date="2015-10" db="EMBL/GenBank/DDBJ databases">
        <title>EvidentialGene: Evidence-directed Construction of Complete mRNA Transcriptomes without Genomes.</title>
        <authorList>
            <person name="Gilbert D.G."/>
        </authorList>
    </citation>
    <scope>NUCLEOTIDE SEQUENCE</scope>
</reference>
<feature type="region of interest" description="Disordered" evidence="9">
    <location>
        <begin position="686"/>
        <end position="710"/>
    </location>
</feature>
<dbReference type="GO" id="GO:0016477">
    <property type="term" value="P:cell migration"/>
    <property type="evidence" value="ECO:0007669"/>
    <property type="project" value="TreeGrafter"/>
</dbReference>
<feature type="compositionally biased region" description="Low complexity" evidence="9">
    <location>
        <begin position="1071"/>
        <end position="1112"/>
    </location>
</feature>
<keyword evidence="4" id="KW-1003">Cell membrane</keyword>
<dbReference type="SUPFAM" id="SSF52047">
    <property type="entry name" value="RNI-like"/>
    <property type="match status" value="2"/>
</dbReference>
<evidence type="ECO:0000256" key="9">
    <source>
        <dbReference type="SAM" id="MobiDB-lite"/>
    </source>
</evidence>
<dbReference type="Pfam" id="PF16000">
    <property type="entry name" value="CARMIL_C"/>
    <property type="match status" value="1"/>
</dbReference>
<dbReference type="InterPro" id="IPR032675">
    <property type="entry name" value="LRR_dom_sf"/>
</dbReference>
<organism evidence="12">
    <name type="scientific">Daphnia magna</name>
    <dbReference type="NCBI Taxonomy" id="35525"/>
    <lineage>
        <taxon>Eukaryota</taxon>
        <taxon>Metazoa</taxon>
        <taxon>Ecdysozoa</taxon>
        <taxon>Arthropoda</taxon>
        <taxon>Crustacea</taxon>
        <taxon>Branchiopoda</taxon>
        <taxon>Diplostraca</taxon>
        <taxon>Cladocera</taxon>
        <taxon>Anomopoda</taxon>
        <taxon>Daphniidae</taxon>
        <taxon>Daphnia</taxon>
    </lineage>
</organism>
<feature type="compositionally biased region" description="Low complexity" evidence="9">
    <location>
        <begin position="1184"/>
        <end position="1201"/>
    </location>
</feature>
<dbReference type="Pfam" id="PF17888">
    <property type="entry name" value="Carm_PH"/>
    <property type="match status" value="1"/>
</dbReference>
<evidence type="ECO:0000256" key="6">
    <source>
        <dbReference type="ARBA" id="ARBA00022614"/>
    </source>
</evidence>
<dbReference type="InterPro" id="IPR041245">
    <property type="entry name" value="CARMIL_PH"/>
</dbReference>
<dbReference type="Pfam" id="PF13516">
    <property type="entry name" value="LRR_6"/>
    <property type="match status" value="1"/>
</dbReference>
<dbReference type="GO" id="GO:0030027">
    <property type="term" value="C:lamellipodium"/>
    <property type="evidence" value="ECO:0007669"/>
    <property type="project" value="TreeGrafter"/>
</dbReference>
<keyword evidence="5" id="KW-0963">Cytoplasm</keyword>
<feature type="compositionally biased region" description="Basic and acidic residues" evidence="9">
    <location>
        <begin position="1348"/>
        <end position="1362"/>
    </location>
</feature>
<feature type="compositionally biased region" description="Pro residues" evidence="9">
    <location>
        <begin position="1434"/>
        <end position="1443"/>
    </location>
</feature>
<dbReference type="Gene3D" id="3.80.10.10">
    <property type="entry name" value="Ribonuclease Inhibitor"/>
    <property type="match status" value="1"/>
</dbReference>
<dbReference type="GO" id="GO:0005737">
    <property type="term" value="C:cytoplasm"/>
    <property type="evidence" value="ECO:0007669"/>
    <property type="project" value="UniProtKB-SubCell"/>
</dbReference>
<feature type="domain" description="CARMIL C-terminal" evidence="10">
    <location>
        <begin position="807"/>
        <end position="1072"/>
    </location>
</feature>
<feature type="region of interest" description="Disordered" evidence="9">
    <location>
        <begin position="1255"/>
        <end position="1475"/>
    </location>
</feature>
<feature type="compositionally biased region" description="Basic and acidic residues" evidence="9">
    <location>
        <begin position="1116"/>
        <end position="1164"/>
    </location>
</feature>
<name>A0A0P5S8L2_9CRUS</name>
<dbReference type="InterPro" id="IPR011993">
    <property type="entry name" value="PH-like_dom_sf"/>
</dbReference>
<dbReference type="InterPro" id="IPR031943">
    <property type="entry name" value="CARMIL_C"/>
</dbReference>
<feature type="domain" description="CARMIL pleckstrin homology" evidence="11">
    <location>
        <begin position="32"/>
        <end position="123"/>
    </location>
</feature>
<keyword evidence="8" id="KW-0472">Membrane</keyword>